<dbReference type="PROSITE" id="PS51747">
    <property type="entry name" value="CYT_DCMP_DEAMINASES_2"/>
    <property type="match status" value="1"/>
</dbReference>
<keyword evidence="2" id="KW-0862">Zinc</keyword>
<evidence type="ECO:0000313" key="4">
    <source>
        <dbReference type="EMBL" id="MFC3552186.1"/>
    </source>
</evidence>
<dbReference type="SUPFAM" id="SSF53927">
    <property type="entry name" value="Cytidine deaminase-like"/>
    <property type="match status" value="1"/>
</dbReference>
<dbReference type="InterPro" id="IPR016192">
    <property type="entry name" value="APOBEC/CMP_deaminase_Zn-bd"/>
</dbReference>
<dbReference type="CDD" id="cd01285">
    <property type="entry name" value="nucleoside_deaminase"/>
    <property type="match status" value="1"/>
</dbReference>
<name>A0ABV7RRD4_9GAMM</name>
<keyword evidence="4" id="KW-0378">Hydrolase</keyword>
<dbReference type="RefSeq" id="WP_386759945.1">
    <property type="nucleotide sequence ID" value="NZ_JBHRXK010000008.1"/>
</dbReference>
<proteinExistence type="predicted"/>
<dbReference type="GO" id="GO:0052717">
    <property type="term" value="F:tRNA-specific adenosine-34 deaminase activity"/>
    <property type="evidence" value="ECO:0007669"/>
    <property type="project" value="UniProtKB-EC"/>
</dbReference>
<gene>
    <name evidence="4" type="ORF">ACFOLC_14370</name>
</gene>
<evidence type="ECO:0000256" key="2">
    <source>
        <dbReference type="ARBA" id="ARBA00022833"/>
    </source>
</evidence>
<keyword evidence="1" id="KW-0479">Metal-binding</keyword>
<dbReference type="PANTHER" id="PTHR11079:SF161">
    <property type="entry name" value="CMP_DCMP-TYPE DEAMINASE DOMAIN-CONTAINING PROTEIN"/>
    <property type="match status" value="1"/>
</dbReference>
<protein>
    <submittedName>
        <fullName evidence="4">Nucleoside deaminase</fullName>
        <ecNumber evidence="4">3.5.4.33</ecNumber>
    </submittedName>
</protein>
<evidence type="ECO:0000313" key="5">
    <source>
        <dbReference type="Proteomes" id="UP001595740"/>
    </source>
</evidence>
<dbReference type="PANTHER" id="PTHR11079">
    <property type="entry name" value="CYTOSINE DEAMINASE FAMILY MEMBER"/>
    <property type="match status" value="1"/>
</dbReference>
<dbReference type="Pfam" id="PF00383">
    <property type="entry name" value="dCMP_cyt_deam_1"/>
    <property type="match status" value="1"/>
</dbReference>
<organism evidence="4 5">
    <name type="scientific">Lysobacter cavernae</name>
    <dbReference type="NCBI Taxonomy" id="1685901"/>
    <lineage>
        <taxon>Bacteria</taxon>
        <taxon>Pseudomonadati</taxon>
        <taxon>Pseudomonadota</taxon>
        <taxon>Gammaproteobacteria</taxon>
        <taxon>Lysobacterales</taxon>
        <taxon>Lysobacteraceae</taxon>
        <taxon>Lysobacter</taxon>
    </lineage>
</organism>
<dbReference type="InterPro" id="IPR016193">
    <property type="entry name" value="Cytidine_deaminase-like"/>
</dbReference>
<dbReference type="InterPro" id="IPR002125">
    <property type="entry name" value="CMP_dCMP_dom"/>
</dbReference>
<dbReference type="Gene3D" id="3.40.140.10">
    <property type="entry name" value="Cytidine Deaminase, domain 2"/>
    <property type="match status" value="1"/>
</dbReference>
<feature type="domain" description="CMP/dCMP-type deaminase" evidence="3">
    <location>
        <begin position="9"/>
        <end position="137"/>
    </location>
</feature>
<dbReference type="EMBL" id="JBHRXK010000008">
    <property type="protein sequence ID" value="MFC3552186.1"/>
    <property type="molecule type" value="Genomic_DNA"/>
</dbReference>
<dbReference type="EC" id="3.5.4.33" evidence="4"/>
<sequence length="159" mass="16971">MNSDPTATTAHTGFMREAIALARANIAAGGRPFGAVLVRDGEIIARASNRIHDSFDPTAHAELLAIREAGQRLRSPRLDGCVIYASGYPCPMCLAAMHLCGISAVHYAYSNEDGAPYGLSTAPVYAQMALPPGEQSLPVQQECPQGEADLYAQWARQRG</sequence>
<comment type="caution">
    <text evidence="4">The sequence shown here is derived from an EMBL/GenBank/DDBJ whole genome shotgun (WGS) entry which is preliminary data.</text>
</comment>
<evidence type="ECO:0000256" key="1">
    <source>
        <dbReference type="ARBA" id="ARBA00022723"/>
    </source>
</evidence>
<dbReference type="Proteomes" id="UP001595740">
    <property type="component" value="Unassembled WGS sequence"/>
</dbReference>
<keyword evidence="5" id="KW-1185">Reference proteome</keyword>
<accession>A0ABV7RRD4</accession>
<evidence type="ECO:0000259" key="3">
    <source>
        <dbReference type="PROSITE" id="PS51747"/>
    </source>
</evidence>
<reference evidence="5" key="1">
    <citation type="journal article" date="2019" name="Int. J. Syst. Evol. Microbiol.">
        <title>The Global Catalogue of Microorganisms (GCM) 10K type strain sequencing project: providing services to taxonomists for standard genome sequencing and annotation.</title>
        <authorList>
            <consortium name="The Broad Institute Genomics Platform"/>
            <consortium name="The Broad Institute Genome Sequencing Center for Infectious Disease"/>
            <person name="Wu L."/>
            <person name="Ma J."/>
        </authorList>
    </citation>
    <scope>NUCLEOTIDE SEQUENCE [LARGE SCALE GENOMIC DNA]</scope>
    <source>
        <strain evidence="5">KCTC 42875</strain>
    </source>
</reference>
<dbReference type="PROSITE" id="PS00903">
    <property type="entry name" value="CYT_DCMP_DEAMINASES_1"/>
    <property type="match status" value="1"/>
</dbReference>